<feature type="domain" description="Aminoglycoside phosphotransferase" evidence="1">
    <location>
        <begin position="7"/>
        <end position="231"/>
    </location>
</feature>
<dbReference type="GeneID" id="66937668"/>
<accession>A0A9P3BZY2</accession>
<dbReference type="PANTHER" id="PTHR36091">
    <property type="entry name" value="ALTERED INHERITANCE OF MITOCHONDRIA PROTEIN 9, MITOCHONDRIAL"/>
    <property type="match status" value="1"/>
</dbReference>
<comment type="caution">
    <text evidence="2">The sequence shown here is derived from an EMBL/GenBank/DDBJ whole genome shotgun (WGS) entry which is preliminary data.</text>
</comment>
<dbReference type="SUPFAM" id="SSF56112">
    <property type="entry name" value="Protein kinase-like (PK-like)"/>
    <property type="match status" value="1"/>
</dbReference>
<dbReference type="Gene3D" id="3.90.1200.10">
    <property type="match status" value="1"/>
</dbReference>
<dbReference type="InterPro" id="IPR051035">
    <property type="entry name" value="Mito_inheritance_9"/>
</dbReference>
<dbReference type="Pfam" id="PF01636">
    <property type="entry name" value="APH"/>
    <property type="match status" value="1"/>
</dbReference>
<dbReference type="AlphaFoldDB" id="A0A9P3BZY2"/>
<sequence length="434" mass="49897">MDYARDIIGLPVPRVLSWSCDPSNPVGSEYIIMEKAKGTPLGDVWYQLPSPSKHKYIRQVVELEAKIVSVPFPGHGCIYYAQDLPTAYSKSQLSLGGDDSKKFCIGPVVDPVFWSDGRAEMGLCWGPWRQLSDFATSIGISERVWALQKARPRMNYYRSNTDREMPSEYMDLIEKYLLVVPHLTQCESESADLLQPTLWHSDLHLNNVYVDLNAETITDVIDWQNTAVAPLVLQAKVPRMVQHVSPLPLGWVMPENPEGYDNLPEKDRLRADKLYESALCHKYYEVVTAKRNPRHYAAISHNDTWKSPVVQTIKAITGAWSSREVFRLRSSLMAVADHWLELQSAVDCPISFTEEEKESHDEEMENRDYIEQLMAEFQDAGILPVDGVVDPEDYDILQKTNYMQKEKFMSLAESEEQREWMDKIWPYQDRPEEA</sequence>
<gene>
    <name evidence="2" type="ORF">Aspvir_009686</name>
</gene>
<dbReference type="GO" id="GO:0005739">
    <property type="term" value="C:mitochondrion"/>
    <property type="evidence" value="ECO:0007669"/>
    <property type="project" value="TreeGrafter"/>
</dbReference>
<dbReference type="PANTHER" id="PTHR36091:SF2">
    <property type="entry name" value="AMINOGLYCOSIDE PHOSPHOTRANSFERASE DOMAIN-CONTAINING PROTEIN"/>
    <property type="match status" value="1"/>
</dbReference>
<evidence type="ECO:0000313" key="3">
    <source>
        <dbReference type="Proteomes" id="UP000710440"/>
    </source>
</evidence>
<dbReference type="InterPro" id="IPR002575">
    <property type="entry name" value="Aminoglycoside_PTrfase"/>
</dbReference>
<proteinExistence type="predicted"/>
<evidence type="ECO:0000259" key="1">
    <source>
        <dbReference type="Pfam" id="PF01636"/>
    </source>
</evidence>
<keyword evidence="3" id="KW-1185">Reference proteome</keyword>
<dbReference type="EMBL" id="BOPL01000009">
    <property type="protein sequence ID" value="GIK05573.1"/>
    <property type="molecule type" value="Genomic_DNA"/>
</dbReference>
<organism evidence="2 3">
    <name type="scientific">Aspergillus viridinutans</name>
    <dbReference type="NCBI Taxonomy" id="75553"/>
    <lineage>
        <taxon>Eukaryota</taxon>
        <taxon>Fungi</taxon>
        <taxon>Dikarya</taxon>
        <taxon>Ascomycota</taxon>
        <taxon>Pezizomycotina</taxon>
        <taxon>Eurotiomycetes</taxon>
        <taxon>Eurotiomycetidae</taxon>
        <taxon>Eurotiales</taxon>
        <taxon>Aspergillaceae</taxon>
        <taxon>Aspergillus</taxon>
        <taxon>Aspergillus subgen. Fumigati</taxon>
    </lineage>
</organism>
<protein>
    <recommendedName>
        <fullName evidence="1">Aminoglycoside phosphotransferase domain-containing protein</fullName>
    </recommendedName>
</protein>
<dbReference type="RefSeq" id="XP_043128759.1">
    <property type="nucleotide sequence ID" value="XM_043272824.1"/>
</dbReference>
<dbReference type="Proteomes" id="UP000710440">
    <property type="component" value="Unassembled WGS sequence"/>
</dbReference>
<dbReference type="OrthoDB" id="2831558at2759"/>
<dbReference type="InterPro" id="IPR011009">
    <property type="entry name" value="Kinase-like_dom_sf"/>
</dbReference>
<evidence type="ECO:0000313" key="2">
    <source>
        <dbReference type="EMBL" id="GIK05573.1"/>
    </source>
</evidence>
<name>A0A9P3BZY2_ASPVI</name>
<reference evidence="2 3" key="1">
    <citation type="submission" date="2021-02" db="EMBL/GenBank/DDBJ databases">
        <title>Pan-genome distribution and transcriptional activeness of fungal secondary metabolism genes in Aspergillus section Fumigati.</title>
        <authorList>
            <person name="Takahashi H."/>
            <person name="Umemura M."/>
            <person name="Ninomiya A."/>
            <person name="Kusuya Y."/>
            <person name="Urayama S."/>
            <person name="Shimizu M."/>
            <person name="Watanabe A."/>
            <person name="Kamei K."/>
            <person name="Yaguchi T."/>
            <person name="Hagiwara D."/>
        </authorList>
    </citation>
    <scope>NUCLEOTIDE SEQUENCE [LARGE SCALE GENOMIC DNA]</scope>
    <source>
        <strain evidence="2 3">IFM 47045</strain>
    </source>
</reference>